<dbReference type="GO" id="GO:0019323">
    <property type="term" value="P:pentose catabolic process"/>
    <property type="evidence" value="ECO:0007669"/>
    <property type="project" value="TreeGrafter"/>
</dbReference>
<feature type="domain" description="Class II aldolase/adducin N-terminal" evidence="3">
    <location>
        <begin position="20"/>
        <end position="217"/>
    </location>
</feature>
<dbReference type="PANTHER" id="PTHR22789:SF0">
    <property type="entry name" value="3-OXO-TETRONATE 4-PHOSPHATE DECARBOXYLASE-RELATED"/>
    <property type="match status" value="1"/>
</dbReference>
<reference evidence="5" key="2">
    <citation type="submission" date="2015-01" db="EMBL/GenBank/DDBJ databases">
        <title>Evolutionary Origins and Diversification of the Mycorrhizal Mutualists.</title>
        <authorList>
            <consortium name="DOE Joint Genome Institute"/>
            <consortium name="Mycorrhizal Genomics Consortium"/>
            <person name="Kohler A."/>
            <person name="Kuo A."/>
            <person name="Nagy L.G."/>
            <person name="Floudas D."/>
            <person name="Copeland A."/>
            <person name="Barry K.W."/>
            <person name="Cichocki N."/>
            <person name="Veneault-Fourrey C."/>
            <person name="LaButti K."/>
            <person name="Lindquist E.A."/>
            <person name="Lipzen A."/>
            <person name="Lundell T."/>
            <person name="Morin E."/>
            <person name="Murat C."/>
            <person name="Riley R."/>
            <person name="Ohm R."/>
            <person name="Sun H."/>
            <person name="Tunlid A."/>
            <person name="Henrissat B."/>
            <person name="Grigoriev I.V."/>
            <person name="Hibbett D.S."/>
            <person name="Martin F."/>
        </authorList>
    </citation>
    <scope>NUCLEOTIDE SEQUENCE [LARGE SCALE GENOMIC DNA]</scope>
    <source>
        <strain evidence="5">F 1598</strain>
    </source>
</reference>
<evidence type="ECO:0000259" key="3">
    <source>
        <dbReference type="SMART" id="SM01007"/>
    </source>
</evidence>
<dbReference type="PANTHER" id="PTHR22789">
    <property type="entry name" value="FUCULOSE PHOSPHATE ALDOLASE"/>
    <property type="match status" value="1"/>
</dbReference>
<keyword evidence="5" id="KW-1185">Reference proteome</keyword>
<dbReference type="AlphaFoldDB" id="A0A0C3ELI1"/>
<dbReference type="GO" id="GO:0046872">
    <property type="term" value="F:metal ion binding"/>
    <property type="evidence" value="ECO:0007669"/>
    <property type="project" value="UniProtKB-KW"/>
</dbReference>
<protein>
    <recommendedName>
        <fullName evidence="3">Class II aldolase/adducin N-terminal domain-containing protein</fullName>
    </recommendedName>
</protein>
<dbReference type="SUPFAM" id="SSF53639">
    <property type="entry name" value="AraD/HMP-PK domain-like"/>
    <property type="match status" value="1"/>
</dbReference>
<reference evidence="4 5" key="1">
    <citation type="submission" date="2014-04" db="EMBL/GenBank/DDBJ databases">
        <authorList>
            <consortium name="DOE Joint Genome Institute"/>
            <person name="Kuo A."/>
            <person name="Tarkka M."/>
            <person name="Buscot F."/>
            <person name="Kohler A."/>
            <person name="Nagy L.G."/>
            <person name="Floudas D."/>
            <person name="Copeland A."/>
            <person name="Barry K.W."/>
            <person name="Cichocki N."/>
            <person name="Veneault-Fourrey C."/>
            <person name="LaButti K."/>
            <person name="Lindquist E.A."/>
            <person name="Lipzen A."/>
            <person name="Lundell T."/>
            <person name="Morin E."/>
            <person name="Murat C."/>
            <person name="Sun H."/>
            <person name="Tunlid A."/>
            <person name="Henrissat B."/>
            <person name="Grigoriev I.V."/>
            <person name="Hibbett D.S."/>
            <person name="Martin F."/>
            <person name="Nordberg H.P."/>
            <person name="Cantor M.N."/>
            <person name="Hua S.X."/>
        </authorList>
    </citation>
    <scope>NUCLEOTIDE SEQUENCE [LARGE SCALE GENOMIC DNA]</scope>
    <source>
        <strain evidence="4 5">F 1598</strain>
    </source>
</reference>
<organism evidence="4 5">
    <name type="scientific">Piloderma croceum (strain F 1598)</name>
    <dbReference type="NCBI Taxonomy" id="765440"/>
    <lineage>
        <taxon>Eukaryota</taxon>
        <taxon>Fungi</taxon>
        <taxon>Dikarya</taxon>
        <taxon>Basidiomycota</taxon>
        <taxon>Agaricomycotina</taxon>
        <taxon>Agaricomycetes</taxon>
        <taxon>Agaricomycetidae</taxon>
        <taxon>Atheliales</taxon>
        <taxon>Atheliaceae</taxon>
        <taxon>Piloderma</taxon>
    </lineage>
</organism>
<dbReference type="InterPro" id="IPR001303">
    <property type="entry name" value="Aldolase_II/adducin_N"/>
</dbReference>
<sequence length="266" mass="29361">MPDSDTPVTKVSQVSPDLIRKYIDGCHILHYYDLVDAYGHLSVRLSPSTFLMSRYMAPALVAWPEDLVVYKVEDGEPVDPNAPRGFSERFIHSEIYKAYPDVHATVHSHSLTVIPFSISSQPLSACFHMAGFLGCRVPVWDMDTVYTDDDHRSMLVSSTRFGMSLAQALGGAGEGGRGEPRYPVVLMRGHGMVVTADRIEMVVLRSIYTAQNARVQQSAIGLGGAVKLFTEKEARDTGGTTAQGAVKPWPLWKREVENSTLYQNLA</sequence>
<evidence type="ECO:0000313" key="4">
    <source>
        <dbReference type="EMBL" id="KIM73445.1"/>
    </source>
</evidence>
<name>A0A0C3ELI1_PILCF</name>
<dbReference type="InterPro" id="IPR050197">
    <property type="entry name" value="Aldolase_class_II_sugar_metab"/>
</dbReference>
<dbReference type="GO" id="GO:0016832">
    <property type="term" value="F:aldehyde-lyase activity"/>
    <property type="evidence" value="ECO:0007669"/>
    <property type="project" value="TreeGrafter"/>
</dbReference>
<accession>A0A0C3ELI1</accession>
<gene>
    <name evidence="4" type="ORF">PILCRDRAFT_15240</name>
</gene>
<dbReference type="EMBL" id="KN833082">
    <property type="protein sequence ID" value="KIM73445.1"/>
    <property type="molecule type" value="Genomic_DNA"/>
</dbReference>
<dbReference type="InParanoid" id="A0A0C3ELI1"/>
<dbReference type="Pfam" id="PF00596">
    <property type="entry name" value="Aldolase_II"/>
    <property type="match status" value="1"/>
</dbReference>
<dbReference type="HOGENOM" id="CLU_006033_2_2_1"/>
<dbReference type="Proteomes" id="UP000054166">
    <property type="component" value="Unassembled WGS sequence"/>
</dbReference>
<proteinExistence type="predicted"/>
<dbReference type="GO" id="GO:0005829">
    <property type="term" value="C:cytosol"/>
    <property type="evidence" value="ECO:0007669"/>
    <property type="project" value="TreeGrafter"/>
</dbReference>
<dbReference type="InterPro" id="IPR036409">
    <property type="entry name" value="Aldolase_II/adducin_N_sf"/>
</dbReference>
<keyword evidence="2" id="KW-0456">Lyase</keyword>
<keyword evidence="1" id="KW-0479">Metal-binding</keyword>
<evidence type="ECO:0000256" key="1">
    <source>
        <dbReference type="ARBA" id="ARBA00022723"/>
    </source>
</evidence>
<dbReference type="OrthoDB" id="2932980at2759"/>
<evidence type="ECO:0000256" key="2">
    <source>
        <dbReference type="ARBA" id="ARBA00023239"/>
    </source>
</evidence>
<dbReference type="SMART" id="SM01007">
    <property type="entry name" value="Aldolase_II"/>
    <property type="match status" value="1"/>
</dbReference>
<evidence type="ECO:0000313" key="5">
    <source>
        <dbReference type="Proteomes" id="UP000054166"/>
    </source>
</evidence>
<dbReference type="STRING" id="765440.A0A0C3ELI1"/>
<dbReference type="Gene3D" id="3.40.225.10">
    <property type="entry name" value="Class II aldolase/adducin N-terminal domain"/>
    <property type="match status" value="1"/>
</dbReference>